<evidence type="ECO:0000256" key="1">
    <source>
        <dbReference type="SAM" id="MobiDB-lite"/>
    </source>
</evidence>
<dbReference type="GO" id="GO:0003677">
    <property type="term" value="F:DNA binding"/>
    <property type="evidence" value="ECO:0007669"/>
    <property type="project" value="InterPro"/>
</dbReference>
<evidence type="ECO:0000313" key="5">
    <source>
        <dbReference type="Proteomes" id="UP000295008"/>
    </source>
</evidence>
<dbReference type="PANTHER" id="PTHR35604">
    <property type="entry name" value="TRANSPOSASE INSH FOR INSERTION SEQUENCE ELEMENT IS5A-RELATED"/>
    <property type="match status" value="1"/>
</dbReference>
<dbReference type="EMBL" id="SLUN01000091">
    <property type="protein sequence ID" value="TCL53422.1"/>
    <property type="molecule type" value="Genomic_DNA"/>
</dbReference>
<gene>
    <name evidence="4" type="ORF">EDC14_10911</name>
</gene>
<comment type="caution">
    <text evidence="4">The sequence shown here is derived from an EMBL/GenBank/DDBJ whole genome shotgun (WGS) entry which is preliminary data.</text>
</comment>
<dbReference type="Pfam" id="PF05598">
    <property type="entry name" value="DUF772"/>
    <property type="match status" value="1"/>
</dbReference>
<feature type="compositionally biased region" description="Basic and acidic residues" evidence="1">
    <location>
        <begin position="178"/>
        <end position="200"/>
    </location>
</feature>
<accession>A0A4V2QAQ5</accession>
<name>A0A4V2QAQ5_HYDET</name>
<reference evidence="4 5" key="1">
    <citation type="submission" date="2019-03" db="EMBL/GenBank/DDBJ databases">
        <title>Genomic Encyclopedia of Type Strains, Phase IV (KMG-IV): sequencing the most valuable type-strain genomes for metagenomic binning, comparative biology and taxonomic classification.</title>
        <authorList>
            <person name="Goeker M."/>
        </authorList>
    </citation>
    <scope>NUCLEOTIDE SEQUENCE [LARGE SCALE GENOMIC DNA]</scope>
    <source>
        <strain evidence="4 5">LX-B</strain>
    </source>
</reference>
<dbReference type="Proteomes" id="UP000295008">
    <property type="component" value="Unassembled WGS sequence"/>
</dbReference>
<dbReference type="InterPro" id="IPR008490">
    <property type="entry name" value="Transposase_InsH_N"/>
</dbReference>
<evidence type="ECO:0000313" key="4">
    <source>
        <dbReference type="EMBL" id="TCL53422.1"/>
    </source>
</evidence>
<dbReference type="InterPro" id="IPR002559">
    <property type="entry name" value="Transposase_11"/>
</dbReference>
<dbReference type="GO" id="GO:0004803">
    <property type="term" value="F:transposase activity"/>
    <property type="evidence" value="ECO:0007669"/>
    <property type="project" value="InterPro"/>
</dbReference>
<dbReference type="GO" id="GO:0006313">
    <property type="term" value="P:DNA transposition"/>
    <property type="evidence" value="ECO:0007669"/>
    <property type="project" value="InterPro"/>
</dbReference>
<sequence length="441" mass="51365">MIGEKSEQTNIFQMVTMEDLVPENYFYRKVNRVIDFSFIRELVKDKYCADNGRPSAAPETIMRIMLIGYFENFSELRLWNELQMHAGYRWFCKLEFNDLVPDRSTWIKTRQRWGMEVFDLIFRRIVEQCIQSGLVKGNLVAIDGTQVEANAAVTSLEAITPVVSIDEYLNRLQMEPTKATDDKSEKPARSSGDPDFRGEKFSNQTHRSTTDPDARLYRKNSAHEAKLSYLVHDALDVRSGVILDTEATLAHGRAERETAIEFLERLGRNVFALMDKNYRAGEFLHKLRHQGIHPLVSMDSLDFEVVPVWKRRTFKLDCYRRRHNLFNEIKARNYARRLNRKRVFSKTYKLRIKIEHKFAEAKECHGLDRARGYGLENMKIQARLTATVQNIKRLVRHLTRSKPNKATGVQTTAVRFKEGFSVFKVLPFFSFSVSNFGLDLV</sequence>
<keyword evidence="5" id="KW-1185">Reference proteome</keyword>
<dbReference type="OrthoDB" id="9789070at2"/>
<evidence type="ECO:0000259" key="2">
    <source>
        <dbReference type="Pfam" id="PF01609"/>
    </source>
</evidence>
<organism evidence="4 5">
    <name type="scientific">Hydrogenispora ethanolica</name>
    <dbReference type="NCBI Taxonomy" id="1082276"/>
    <lineage>
        <taxon>Bacteria</taxon>
        <taxon>Bacillati</taxon>
        <taxon>Bacillota</taxon>
        <taxon>Hydrogenispora</taxon>
    </lineage>
</organism>
<dbReference type="Pfam" id="PF01609">
    <property type="entry name" value="DDE_Tnp_1"/>
    <property type="match status" value="1"/>
</dbReference>
<feature type="domain" description="Transposase InsH N-terminal" evidence="3">
    <location>
        <begin position="17"/>
        <end position="112"/>
    </location>
</feature>
<dbReference type="RefSeq" id="WP_132018420.1">
    <property type="nucleotide sequence ID" value="NZ_SLUN01000091.1"/>
</dbReference>
<proteinExistence type="predicted"/>
<feature type="region of interest" description="Disordered" evidence="1">
    <location>
        <begin position="176"/>
        <end position="216"/>
    </location>
</feature>
<dbReference type="PANTHER" id="PTHR35604:SF2">
    <property type="entry name" value="TRANSPOSASE INSH FOR INSERTION SEQUENCE ELEMENT IS5A-RELATED"/>
    <property type="match status" value="1"/>
</dbReference>
<feature type="domain" description="Transposase IS4-like" evidence="2">
    <location>
        <begin position="215"/>
        <end position="390"/>
    </location>
</feature>
<evidence type="ECO:0000259" key="3">
    <source>
        <dbReference type="Pfam" id="PF05598"/>
    </source>
</evidence>
<protein>
    <submittedName>
        <fullName evidence="4">Transposase</fullName>
    </submittedName>
</protein>
<dbReference type="AlphaFoldDB" id="A0A4V2QAQ5"/>